<feature type="region of interest" description="Disordered" evidence="1">
    <location>
        <begin position="32"/>
        <end position="60"/>
    </location>
</feature>
<gene>
    <name evidence="2" type="ORF">FHL15_005239</name>
</gene>
<feature type="region of interest" description="Disordered" evidence="1">
    <location>
        <begin position="95"/>
        <end position="129"/>
    </location>
</feature>
<dbReference type="OrthoDB" id="10548826at2759"/>
<feature type="region of interest" description="Disordered" evidence="1">
    <location>
        <begin position="1"/>
        <end position="20"/>
    </location>
</feature>
<protein>
    <submittedName>
        <fullName evidence="2">Uncharacterized protein</fullName>
    </submittedName>
</protein>
<evidence type="ECO:0000313" key="3">
    <source>
        <dbReference type="Proteomes" id="UP000319160"/>
    </source>
</evidence>
<feature type="compositionally biased region" description="Basic and acidic residues" evidence="1">
    <location>
        <begin position="1"/>
        <end position="11"/>
    </location>
</feature>
<accession>A0A553I0X3</accession>
<feature type="compositionally biased region" description="Basic and acidic residues" evidence="1">
    <location>
        <begin position="40"/>
        <end position="58"/>
    </location>
</feature>
<sequence length="129" mass="14129">MKGAKSNRDSKGSTPDLANISNIQLRRAADALCKSSKQFTSERPRRGDDPKKWEDAANQRKSQALEFLGLPPKRVTAERYPEIFKVIEECASTAAIQGVQQSPDSPNSLEPEPEPEQEPDCASGSTANE</sequence>
<proteinExistence type="predicted"/>
<evidence type="ECO:0000313" key="2">
    <source>
        <dbReference type="EMBL" id="TRX93857.1"/>
    </source>
</evidence>
<keyword evidence="3" id="KW-1185">Reference proteome</keyword>
<dbReference type="Proteomes" id="UP000319160">
    <property type="component" value="Unassembled WGS sequence"/>
</dbReference>
<name>A0A553I0X3_9PEZI</name>
<dbReference type="EMBL" id="VFLP01000026">
    <property type="protein sequence ID" value="TRX93857.1"/>
    <property type="molecule type" value="Genomic_DNA"/>
</dbReference>
<organism evidence="2 3">
    <name type="scientific">Xylaria flabelliformis</name>
    <dbReference type="NCBI Taxonomy" id="2512241"/>
    <lineage>
        <taxon>Eukaryota</taxon>
        <taxon>Fungi</taxon>
        <taxon>Dikarya</taxon>
        <taxon>Ascomycota</taxon>
        <taxon>Pezizomycotina</taxon>
        <taxon>Sordariomycetes</taxon>
        <taxon>Xylariomycetidae</taxon>
        <taxon>Xylariales</taxon>
        <taxon>Xylariaceae</taxon>
        <taxon>Xylaria</taxon>
    </lineage>
</organism>
<comment type="caution">
    <text evidence="2">The sequence shown here is derived from an EMBL/GenBank/DDBJ whole genome shotgun (WGS) entry which is preliminary data.</text>
</comment>
<dbReference type="AlphaFoldDB" id="A0A553I0X3"/>
<reference evidence="3" key="1">
    <citation type="submission" date="2019-06" db="EMBL/GenBank/DDBJ databases">
        <title>Draft genome sequence of the griseofulvin-producing fungus Xylaria cubensis strain G536.</title>
        <authorList>
            <person name="Mead M.E."/>
            <person name="Raja H.A."/>
            <person name="Steenwyk J.L."/>
            <person name="Knowles S.L."/>
            <person name="Oberlies N.H."/>
            <person name="Rokas A."/>
        </authorList>
    </citation>
    <scope>NUCLEOTIDE SEQUENCE [LARGE SCALE GENOMIC DNA]</scope>
    <source>
        <strain evidence="3">G536</strain>
    </source>
</reference>
<evidence type="ECO:0000256" key="1">
    <source>
        <dbReference type="SAM" id="MobiDB-lite"/>
    </source>
</evidence>